<keyword evidence="7" id="KW-0413">Isomerase</keyword>
<dbReference type="InterPro" id="IPR017937">
    <property type="entry name" value="Thioredoxin_CS"/>
</dbReference>
<dbReference type="CDD" id="cd03023">
    <property type="entry name" value="DsbA_Com1_like"/>
    <property type="match status" value="1"/>
</dbReference>
<evidence type="ECO:0000313" key="8">
    <source>
        <dbReference type="Proteomes" id="UP000199495"/>
    </source>
</evidence>
<dbReference type="Pfam" id="PF18312">
    <property type="entry name" value="ScsC_N"/>
    <property type="match status" value="1"/>
</dbReference>
<dbReference type="InterPro" id="IPR041205">
    <property type="entry name" value="ScsC_N"/>
</dbReference>
<evidence type="ECO:0000256" key="1">
    <source>
        <dbReference type="ARBA" id="ARBA00022729"/>
    </source>
</evidence>
<evidence type="ECO:0000256" key="3">
    <source>
        <dbReference type="ARBA" id="ARBA00023157"/>
    </source>
</evidence>
<evidence type="ECO:0000259" key="6">
    <source>
        <dbReference type="PROSITE" id="PS51352"/>
    </source>
</evidence>
<dbReference type="SUPFAM" id="SSF52833">
    <property type="entry name" value="Thioredoxin-like"/>
    <property type="match status" value="1"/>
</dbReference>
<organism evidence="7 8">
    <name type="scientific">Pelagibacterium luteolum</name>
    <dbReference type="NCBI Taxonomy" id="440168"/>
    <lineage>
        <taxon>Bacteria</taxon>
        <taxon>Pseudomonadati</taxon>
        <taxon>Pseudomonadota</taxon>
        <taxon>Alphaproteobacteria</taxon>
        <taxon>Hyphomicrobiales</taxon>
        <taxon>Devosiaceae</taxon>
        <taxon>Pelagibacterium</taxon>
    </lineage>
</organism>
<evidence type="ECO:0000256" key="4">
    <source>
        <dbReference type="ARBA" id="ARBA00023284"/>
    </source>
</evidence>
<reference evidence="7 8" key="1">
    <citation type="submission" date="2016-10" db="EMBL/GenBank/DDBJ databases">
        <authorList>
            <person name="de Groot N.N."/>
        </authorList>
    </citation>
    <scope>NUCLEOTIDE SEQUENCE [LARGE SCALE GENOMIC DNA]</scope>
    <source>
        <strain evidence="7 8">CGMCC 1.10267</strain>
    </source>
</reference>
<sequence length="289" mass="30559">MQKAINLGLTVAVVALAAGLAYSVATRPTPGPNAEDIRAMVADAVASTQPDDSAAAPEPVALDTATIGPVIEEYLLANPRILETMSTALQTEMQLAETERSRAALESFQDDIYNDPANIVLGNPDGDVTLVEMFDYNCGYCRQVVADVMALVEEDPDLRVILKEFPILSRGSVDAARIGILVNESDVDYQAFHTALFSARGTIDTQAALTAAADLGLNPLTLELDMNNGSVTEALQRTYAIAQGLGVSGTPTFIIGNEVLPGAVSKDELTRRIANMRECGSTVCGPEEG</sequence>
<accession>A0A1G7W472</accession>
<dbReference type="STRING" id="440168.SAMN04487974_105194"/>
<dbReference type="InterPro" id="IPR036249">
    <property type="entry name" value="Thioredoxin-like_sf"/>
</dbReference>
<dbReference type="GO" id="GO:0015036">
    <property type="term" value="F:disulfide oxidoreductase activity"/>
    <property type="evidence" value="ECO:0007669"/>
    <property type="project" value="UniProtKB-ARBA"/>
</dbReference>
<dbReference type="InterPro" id="IPR001853">
    <property type="entry name" value="DSBA-like_thioredoxin_dom"/>
</dbReference>
<protein>
    <submittedName>
        <fullName evidence="7">Protein-disulfide isomerase</fullName>
    </submittedName>
</protein>
<keyword evidence="3" id="KW-1015">Disulfide bond</keyword>
<dbReference type="EMBL" id="FNCS01000005">
    <property type="protein sequence ID" value="SDG66569.1"/>
    <property type="molecule type" value="Genomic_DNA"/>
</dbReference>
<dbReference type="InterPro" id="IPR013766">
    <property type="entry name" value="Thioredoxin_domain"/>
</dbReference>
<keyword evidence="4" id="KW-0676">Redox-active center</keyword>
<name>A0A1G7W472_9HYPH</name>
<proteinExistence type="predicted"/>
<keyword evidence="2" id="KW-0560">Oxidoreductase</keyword>
<feature type="signal peptide" evidence="5">
    <location>
        <begin position="1"/>
        <end position="17"/>
    </location>
</feature>
<dbReference type="PROSITE" id="PS00194">
    <property type="entry name" value="THIOREDOXIN_1"/>
    <property type="match status" value="1"/>
</dbReference>
<dbReference type="Pfam" id="PF01323">
    <property type="entry name" value="DSBA"/>
    <property type="match status" value="1"/>
</dbReference>
<dbReference type="PANTHER" id="PTHR13887">
    <property type="entry name" value="GLUTATHIONE S-TRANSFERASE KAPPA"/>
    <property type="match status" value="1"/>
</dbReference>
<gene>
    <name evidence="7" type="ORF">SAMN04487974_105194</name>
</gene>
<dbReference type="RefSeq" id="WP_176762616.1">
    <property type="nucleotide sequence ID" value="NZ_FNCS01000005.1"/>
</dbReference>
<dbReference type="AlphaFoldDB" id="A0A1G7W472"/>
<keyword evidence="8" id="KW-1185">Reference proteome</keyword>
<evidence type="ECO:0000313" key="7">
    <source>
        <dbReference type="EMBL" id="SDG66569.1"/>
    </source>
</evidence>
<dbReference type="Gene3D" id="3.40.30.10">
    <property type="entry name" value="Glutaredoxin"/>
    <property type="match status" value="1"/>
</dbReference>
<keyword evidence="1 5" id="KW-0732">Signal</keyword>
<dbReference type="Proteomes" id="UP000199495">
    <property type="component" value="Unassembled WGS sequence"/>
</dbReference>
<feature type="domain" description="Thioredoxin" evidence="6">
    <location>
        <begin position="50"/>
        <end position="278"/>
    </location>
</feature>
<dbReference type="GO" id="GO:0016853">
    <property type="term" value="F:isomerase activity"/>
    <property type="evidence" value="ECO:0007669"/>
    <property type="project" value="UniProtKB-KW"/>
</dbReference>
<dbReference type="PROSITE" id="PS51352">
    <property type="entry name" value="THIOREDOXIN_2"/>
    <property type="match status" value="1"/>
</dbReference>
<feature type="chain" id="PRO_5011655174" evidence="5">
    <location>
        <begin position="18"/>
        <end position="289"/>
    </location>
</feature>
<evidence type="ECO:0000256" key="5">
    <source>
        <dbReference type="SAM" id="SignalP"/>
    </source>
</evidence>
<dbReference type="PANTHER" id="PTHR13887:SF14">
    <property type="entry name" value="DISULFIDE BOND FORMATION PROTEIN D"/>
    <property type="match status" value="1"/>
</dbReference>
<evidence type="ECO:0000256" key="2">
    <source>
        <dbReference type="ARBA" id="ARBA00023002"/>
    </source>
</evidence>